<evidence type="ECO:0000256" key="2">
    <source>
        <dbReference type="ARBA" id="ARBA00022723"/>
    </source>
</evidence>
<evidence type="ECO:0000256" key="4">
    <source>
        <dbReference type="PIRSR" id="PIRSR000343-1"/>
    </source>
</evidence>
<dbReference type="InterPro" id="IPR016084">
    <property type="entry name" value="Haem_Oase-like_multi-hlx"/>
</dbReference>
<dbReference type="InterPro" id="IPR002051">
    <property type="entry name" value="Haem_Oase"/>
</dbReference>
<dbReference type="AlphaFoldDB" id="A0A3S3CQK3"/>
<dbReference type="Pfam" id="PF01126">
    <property type="entry name" value="Heme_oxygenase"/>
    <property type="match status" value="1"/>
</dbReference>
<evidence type="ECO:0000313" key="6">
    <source>
        <dbReference type="EMBL" id="RVW03323.1"/>
    </source>
</evidence>
<accession>A0A3S3CQK3</accession>
<evidence type="ECO:0000256" key="5">
    <source>
        <dbReference type="PIRSR" id="PIRSR000343-2"/>
    </source>
</evidence>
<keyword evidence="7" id="KW-1185">Reference proteome</keyword>
<dbReference type="GO" id="GO:0006788">
    <property type="term" value="P:heme oxidation"/>
    <property type="evidence" value="ECO:0007669"/>
    <property type="project" value="InterPro"/>
</dbReference>
<feature type="binding site" evidence="4">
    <location>
        <position position="136"/>
    </location>
    <ligand>
        <name>heme b</name>
        <dbReference type="ChEBI" id="CHEBI:60344"/>
    </ligand>
</feature>
<dbReference type="CDD" id="cd19165">
    <property type="entry name" value="HemeO"/>
    <property type="match status" value="1"/>
</dbReference>
<dbReference type="OrthoDB" id="5493802at2"/>
<evidence type="ECO:0000256" key="1">
    <source>
        <dbReference type="ARBA" id="ARBA00022617"/>
    </source>
</evidence>
<dbReference type="GO" id="GO:0006979">
    <property type="term" value="P:response to oxidative stress"/>
    <property type="evidence" value="ECO:0007669"/>
    <property type="project" value="TreeGrafter"/>
</dbReference>
<keyword evidence="3 5" id="KW-0408">Iron</keyword>
<dbReference type="PIRSF" id="PIRSF000343">
    <property type="entry name" value="Haem_Oase"/>
    <property type="match status" value="1"/>
</dbReference>
<dbReference type="PANTHER" id="PTHR10720:SF0">
    <property type="entry name" value="HEME OXYGENASE"/>
    <property type="match status" value="1"/>
</dbReference>
<dbReference type="GO" id="GO:0042167">
    <property type="term" value="P:heme catabolic process"/>
    <property type="evidence" value="ECO:0007669"/>
    <property type="project" value="TreeGrafter"/>
</dbReference>
<keyword evidence="1 4" id="KW-0349">Heme</keyword>
<dbReference type="PANTHER" id="PTHR10720">
    <property type="entry name" value="HEME OXYGENASE"/>
    <property type="match status" value="1"/>
</dbReference>
<feature type="binding site" evidence="4">
    <location>
        <position position="183"/>
    </location>
    <ligand>
        <name>heme b</name>
        <dbReference type="ChEBI" id="CHEBI:60344"/>
    </ligand>
</feature>
<dbReference type="SUPFAM" id="SSF48613">
    <property type="entry name" value="Heme oxygenase-like"/>
    <property type="match status" value="1"/>
</dbReference>
<dbReference type="GO" id="GO:0020037">
    <property type="term" value="F:heme binding"/>
    <property type="evidence" value="ECO:0007669"/>
    <property type="project" value="TreeGrafter"/>
</dbReference>
<reference evidence="6 7" key="1">
    <citation type="submission" date="2018-11" db="EMBL/GenBank/DDBJ databases">
        <title>Rhodococcus spongicola sp. nov. and Rhodococcus xishaensis sp. nov. from marine sponges.</title>
        <authorList>
            <person name="Li L."/>
            <person name="Lin H.W."/>
        </authorList>
    </citation>
    <scope>NUCLEOTIDE SEQUENCE [LARGE SCALE GENOMIC DNA]</scope>
    <source>
        <strain evidence="6 7">LHW50502</strain>
    </source>
</reference>
<organism evidence="6 7">
    <name type="scientific">Rhodococcus spongiicola</name>
    <dbReference type="NCBI Taxonomy" id="2487352"/>
    <lineage>
        <taxon>Bacteria</taxon>
        <taxon>Bacillati</taxon>
        <taxon>Actinomycetota</taxon>
        <taxon>Actinomycetes</taxon>
        <taxon>Mycobacteriales</taxon>
        <taxon>Nocardiaceae</taxon>
        <taxon>Rhodococcus</taxon>
    </lineage>
</organism>
<proteinExistence type="predicted"/>
<dbReference type="GO" id="GO:0004392">
    <property type="term" value="F:heme oxygenase (decyclizing) activity"/>
    <property type="evidence" value="ECO:0007669"/>
    <property type="project" value="InterPro"/>
</dbReference>
<name>A0A3S3CQK3_9NOCA</name>
<protein>
    <submittedName>
        <fullName evidence="6">Biliverdin-producing heme oxygenase</fullName>
    </submittedName>
</protein>
<gene>
    <name evidence="6" type="ORF">EF834_09230</name>
</gene>
<evidence type="ECO:0000313" key="7">
    <source>
        <dbReference type="Proteomes" id="UP000284333"/>
    </source>
</evidence>
<dbReference type="PRINTS" id="PR00088">
    <property type="entry name" value="HAEMOXYGNASE"/>
</dbReference>
<comment type="caution">
    <text evidence="6">The sequence shown here is derived from an EMBL/GenBank/DDBJ whole genome shotgun (WGS) entry which is preliminary data.</text>
</comment>
<dbReference type="Proteomes" id="UP000284333">
    <property type="component" value="Unassembled WGS sequence"/>
</dbReference>
<dbReference type="Gene3D" id="1.20.910.10">
    <property type="entry name" value="Heme oxygenase-like"/>
    <property type="match status" value="1"/>
</dbReference>
<feature type="binding site" evidence="4">
    <location>
        <position position="21"/>
    </location>
    <ligand>
        <name>heme b</name>
        <dbReference type="ChEBI" id="CHEBI:60344"/>
    </ligand>
</feature>
<feature type="binding site" description="axial binding residue" evidence="5">
    <location>
        <position position="28"/>
    </location>
    <ligand>
        <name>heme b</name>
        <dbReference type="ChEBI" id="CHEBI:60344"/>
    </ligand>
    <ligandPart>
        <name>Fe</name>
        <dbReference type="ChEBI" id="CHEBI:18248"/>
    </ligandPart>
</feature>
<dbReference type="GO" id="GO:0046872">
    <property type="term" value="F:metal ion binding"/>
    <property type="evidence" value="ECO:0007669"/>
    <property type="project" value="UniProtKB-KW"/>
</dbReference>
<evidence type="ECO:0000256" key="3">
    <source>
        <dbReference type="ARBA" id="ARBA00023004"/>
    </source>
</evidence>
<keyword evidence="2 5" id="KW-0479">Metal-binding</keyword>
<dbReference type="InterPro" id="IPR016053">
    <property type="entry name" value="Haem_Oase-like"/>
</dbReference>
<dbReference type="RefSeq" id="WP_127946920.1">
    <property type="nucleotide sequence ID" value="NZ_RKLN01000003.1"/>
</dbReference>
<dbReference type="EMBL" id="RKLN01000003">
    <property type="protein sequence ID" value="RVW03323.1"/>
    <property type="molecule type" value="Genomic_DNA"/>
</dbReference>
<sequence length="227" mass="25475">MDMLDRQSPVDGSAGFAKRIKTETDAAHRATEQSRFVGDLLAGRLLEDGYAALLTQTYLVYEALERAGEIHAGDALAAPFIAPELIRLPSLAADLEFLRGPQWREQVIATPATARYVARLEEVAFTSPADFVAHHYLRYLGDLSGGQIIRRMLERAYGYEVDGLRFYIFDQIAKPKVFKDEYRAKLDRAPLTAKEQARFIDEVNLAYGLNGALFADLEADIDRYLVK</sequence>